<comment type="subcellular location">
    <subcellularLocation>
        <location evidence="1">Cell membrane</location>
        <topology evidence="1">Multi-pass membrane protein</topology>
    </subcellularLocation>
</comment>
<gene>
    <name evidence="8" type="ORF">RFV38_00865</name>
</gene>
<evidence type="ECO:0000256" key="6">
    <source>
        <dbReference type="SAM" id="Phobius"/>
    </source>
</evidence>
<keyword evidence="2" id="KW-1003">Cell membrane</keyword>
<feature type="transmembrane region" description="Helical" evidence="6">
    <location>
        <begin position="121"/>
        <end position="143"/>
    </location>
</feature>
<proteinExistence type="predicted"/>
<dbReference type="InterPro" id="IPR052984">
    <property type="entry name" value="UPF0421"/>
</dbReference>
<name>A0ABU4W7P8_9FUSO</name>
<dbReference type="PANTHER" id="PTHR40064:SF1">
    <property type="entry name" value="MEMBRANE PROTEIN"/>
    <property type="match status" value="1"/>
</dbReference>
<dbReference type="InterPro" id="IPR038323">
    <property type="entry name" value="ArAE_1_C_sf"/>
</dbReference>
<evidence type="ECO:0000313" key="9">
    <source>
        <dbReference type="Proteomes" id="UP001279681"/>
    </source>
</evidence>
<dbReference type="Proteomes" id="UP001279681">
    <property type="component" value="Unassembled WGS sequence"/>
</dbReference>
<evidence type="ECO:0000256" key="1">
    <source>
        <dbReference type="ARBA" id="ARBA00004651"/>
    </source>
</evidence>
<protein>
    <submittedName>
        <fullName evidence="8">Aromatic acid exporter family protein</fullName>
    </submittedName>
</protein>
<dbReference type="RefSeq" id="WP_320312474.1">
    <property type="nucleotide sequence ID" value="NZ_JAVIKH010000001.1"/>
</dbReference>
<evidence type="ECO:0000313" key="8">
    <source>
        <dbReference type="EMBL" id="MDX8335062.1"/>
    </source>
</evidence>
<dbReference type="EMBL" id="JAVIKH010000001">
    <property type="protein sequence ID" value="MDX8335062.1"/>
    <property type="molecule type" value="Genomic_DNA"/>
</dbReference>
<evidence type="ECO:0000256" key="4">
    <source>
        <dbReference type="ARBA" id="ARBA00022989"/>
    </source>
</evidence>
<keyword evidence="4 6" id="KW-1133">Transmembrane helix</keyword>
<keyword evidence="9" id="KW-1185">Reference proteome</keyword>
<organism evidence="8 9">
    <name type="scientific">Candidatus Cetobacterium colombiensis</name>
    <dbReference type="NCBI Taxonomy" id="3073100"/>
    <lineage>
        <taxon>Bacteria</taxon>
        <taxon>Fusobacteriati</taxon>
        <taxon>Fusobacteriota</taxon>
        <taxon>Fusobacteriia</taxon>
        <taxon>Fusobacteriales</taxon>
        <taxon>Fusobacteriaceae</taxon>
        <taxon>Cetobacterium</taxon>
    </lineage>
</organism>
<evidence type="ECO:0000259" key="7">
    <source>
        <dbReference type="Pfam" id="PF11728"/>
    </source>
</evidence>
<feature type="transmembrane region" description="Helical" evidence="6">
    <location>
        <begin position="57"/>
        <end position="79"/>
    </location>
</feature>
<evidence type="ECO:0000256" key="2">
    <source>
        <dbReference type="ARBA" id="ARBA00022475"/>
    </source>
</evidence>
<dbReference type="InterPro" id="IPR010343">
    <property type="entry name" value="ArAE_1"/>
</dbReference>
<comment type="caution">
    <text evidence="8">The sequence shown here is derived from an EMBL/GenBank/DDBJ whole genome shotgun (WGS) entry which is preliminary data.</text>
</comment>
<keyword evidence="3 6" id="KW-0812">Transmembrane</keyword>
<dbReference type="Gene3D" id="1.20.120.940">
    <property type="entry name" value="Putative aromatic acid exporter, C-terminal domain"/>
    <property type="match status" value="1"/>
</dbReference>
<reference evidence="9" key="1">
    <citation type="submission" date="2023-07" db="EMBL/GenBank/DDBJ databases">
        <authorList>
            <person name="Colorado M.A."/>
            <person name="Villamil L.M."/>
            <person name="Melo J.F."/>
            <person name="Rodriguez J.A."/>
            <person name="Ruiz R.Y."/>
        </authorList>
    </citation>
    <scope>NUCLEOTIDE SEQUENCE [LARGE SCALE GENOMIC DNA]</scope>
    <source>
        <strain evidence="9">C33</strain>
    </source>
</reference>
<dbReference type="PANTHER" id="PTHR40064">
    <property type="entry name" value="MEMBRANE PROTEIN-RELATED"/>
    <property type="match status" value="1"/>
</dbReference>
<dbReference type="InterPro" id="IPR021062">
    <property type="entry name" value="ArAE_1_C"/>
</dbReference>
<evidence type="ECO:0000256" key="3">
    <source>
        <dbReference type="ARBA" id="ARBA00022692"/>
    </source>
</evidence>
<dbReference type="Pfam" id="PF11728">
    <property type="entry name" value="ArAE_1_C"/>
    <property type="match status" value="1"/>
</dbReference>
<accession>A0ABU4W7P8</accession>
<keyword evidence="5 6" id="KW-0472">Membrane</keyword>
<feature type="transmembrane region" description="Helical" evidence="6">
    <location>
        <begin position="85"/>
        <end position="109"/>
    </location>
</feature>
<sequence length="320" mass="37131">MFKYFDHKVIKTALASFLAYYLADYFGIKYGLTASIIAIISIQATKSDSIKITIERFLAVILGMSLFILLSAFLGYQYITLGIFILLFMPLCIKFRIVQGFLVTTVLATHILSEKSISIDFLLNEFYVLILGLFIGNILNLYMPTNSKAIDSIKSKVDLLIKKILSDISESLKCSCVSIDEDKNFKSLKLTIEEGRKFSLLDYDNSLFDKCNENLDFFSMRRRQYRILTRMRTCFKRLYITHEYSLIIADFITKVSENIEVDKNTTPLIKEHKDLKELFSNFPLPKTRAEFENRATLFQLLQEMEEFLNAKIEFKKSYNS</sequence>
<dbReference type="Pfam" id="PF06081">
    <property type="entry name" value="ArAE_1"/>
    <property type="match status" value="1"/>
</dbReference>
<feature type="transmembrane region" description="Helical" evidence="6">
    <location>
        <begin position="26"/>
        <end position="45"/>
    </location>
</feature>
<evidence type="ECO:0000256" key="5">
    <source>
        <dbReference type="ARBA" id="ARBA00023136"/>
    </source>
</evidence>
<feature type="domain" description="Putative aromatic acid exporter C-terminal" evidence="7">
    <location>
        <begin position="148"/>
        <end position="311"/>
    </location>
</feature>